<dbReference type="STRING" id="1239962.C943_00921"/>
<evidence type="ECO:0000313" key="2">
    <source>
        <dbReference type="Proteomes" id="UP000010953"/>
    </source>
</evidence>
<proteinExistence type="predicted"/>
<keyword evidence="2" id="KW-1185">Reference proteome</keyword>
<sequence>MSLRIFYFGKKLLSFHFPWVLSGIEKVKYKNEIVFYPVYDLVISLDNPSVAHTQMNKMRFYLAKHWICY</sequence>
<evidence type="ECO:0000313" key="1">
    <source>
        <dbReference type="EMBL" id="EMS32914.1"/>
    </source>
</evidence>
<reference evidence="1" key="1">
    <citation type="submission" date="2013-01" db="EMBL/GenBank/DDBJ databases">
        <title>Genome assembly of Mariniradius saccharolyticus AK6.</title>
        <authorList>
            <person name="Vaidya B."/>
            <person name="Khatri I."/>
            <person name="Tanuku N.R.S."/>
            <person name="Subramanian S."/>
            <person name="Pinnaka A."/>
        </authorList>
    </citation>
    <scope>NUCLEOTIDE SEQUENCE [LARGE SCALE GENOMIC DNA]</scope>
    <source>
        <strain evidence="1">AK6</strain>
    </source>
</reference>
<comment type="caution">
    <text evidence="1">The sequence shown here is derived from an EMBL/GenBank/DDBJ whole genome shotgun (WGS) entry which is preliminary data.</text>
</comment>
<name>M7XDH4_9BACT</name>
<protein>
    <submittedName>
        <fullName evidence="1">Uncharacterized protein</fullName>
    </submittedName>
</protein>
<dbReference type="AlphaFoldDB" id="M7XDH4"/>
<dbReference type="Proteomes" id="UP000010953">
    <property type="component" value="Unassembled WGS sequence"/>
</dbReference>
<dbReference type="InParanoid" id="M7XDH4"/>
<accession>M7XDH4</accession>
<organism evidence="1 2">
    <name type="scientific">Mariniradius saccharolyticus AK6</name>
    <dbReference type="NCBI Taxonomy" id="1239962"/>
    <lineage>
        <taxon>Bacteria</taxon>
        <taxon>Pseudomonadati</taxon>
        <taxon>Bacteroidota</taxon>
        <taxon>Cytophagia</taxon>
        <taxon>Cytophagales</taxon>
        <taxon>Cyclobacteriaceae</taxon>
        <taxon>Mariniradius</taxon>
    </lineage>
</organism>
<dbReference type="EMBL" id="AMZY02000011">
    <property type="protein sequence ID" value="EMS32914.1"/>
    <property type="molecule type" value="Genomic_DNA"/>
</dbReference>
<gene>
    <name evidence="1" type="ORF">C943_00921</name>
</gene>